<name>A0ABN7UPI8_GIGMA</name>
<accession>A0ABN7UPI8</accession>
<evidence type="ECO:0000313" key="1">
    <source>
        <dbReference type="EMBL" id="CAG8646709.1"/>
    </source>
</evidence>
<gene>
    <name evidence="1" type="ORF">GMARGA_LOCUS9135</name>
</gene>
<proteinExistence type="predicted"/>
<reference evidence="1 2" key="1">
    <citation type="submission" date="2021-06" db="EMBL/GenBank/DDBJ databases">
        <authorList>
            <person name="Kallberg Y."/>
            <person name="Tangrot J."/>
            <person name="Rosling A."/>
        </authorList>
    </citation>
    <scope>NUCLEOTIDE SEQUENCE [LARGE SCALE GENOMIC DNA]</scope>
    <source>
        <strain evidence="1 2">120-4 pot B 10/14</strain>
    </source>
</reference>
<evidence type="ECO:0000313" key="2">
    <source>
        <dbReference type="Proteomes" id="UP000789901"/>
    </source>
</evidence>
<dbReference type="Proteomes" id="UP000789901">
    <property type="component" value="Unassembled WGS sequence"/>
</dbReference>
<comment type="caution">
    <text evidence="1">The sequence shown here is derived from an EMBL/GenBank/DDBJ whole genome shotgun (WGS) entry which is preliminary data.</text>
</comment>
<sequence length="54" mass="5936">MSRIDSGLEIVGIIGMRIGFRISFRLGIVGIKAGYVRVSVALSLELFELSFGKY</sequence>
<protein>
    <submittedName>
        <fullName evidence="1">38421_t:CDS:1</fullName>
    </submittedName>
</protein>
<keyword evidence="2" id="KW-1185">Reference proteome</keyword>
<dbReference type="EMBL" id="CAJVQB010004827">
    <property type="protein sequence ID" value="CAG8646709.1"/>
    <property type="molecule type" value="Genomic_DNA"/>
</dbReference>
<organism evidence="1 2">
    <name type="scientific">Gigaspora margarita</name>
    <dbReference type="NCBI Taxonomy" id="4874"/>
    <lineage>
        <taxon>Eukaryota</taxon>
        <taxon>Fungi</taxon>
        <taxon>Fungi incertae sedis</taxon>
        <taxon>Mucoromycota</taxon>
        <taxon>Glomeromycotina</taxon>
        <taxon>Glomeromycetes</taxon>
        <taxon>Diversisporales</taxon>
        <taxon>Gigasporaceae</taxon>
        <taxon>Gigaspora</taxon>
    </lineage>
</organism>